<dbReference type="InterPro" id="IPR001810">
    <property type="entry name" value="F-box_dom"/>
</dbReference>
<dbReference type="Proteomes" id="UP000717328">
    <property type="component" value="Unassembled WGS sequence"/>
</dbReference>
<protein>
    <recommendedName>
        <fullName evidence="1">F-box domain-containing protein</fullName>
    </recommendedName>
</protein>
<sequence>MEKYDFKNTGIPDSKVATKLPIELIMKVMQETDWYALMALRKTCKFFYQISKETMVWRSQFHRYRAQHKYTPSLTLIAPLETYSAAELEDWISFRMSADAGWVSKSTQPTRVRNIKNHVKVSTSALIPGGRWLLVGGHDGSVVVYDLDKSTPQGKVLAQHPCIALSCIAIDIDIDSPTLAFIMALAAVYSGHMEDANIHMWAVHQVGGGEVAFLEANHLKSFSAHGVRIFHSISLRGRLFGRMSKYRVDDTIELFDWDKSSSSLRCKAVITLHNQAALHIHVLPGNRVLVFSRSLVTIYQAVSDIDVQTISKTTKPPAHMDLVWQHASASKSIVYRGPPKPLSDNTSTTLIFYDSRLFYYLVVRHDTLQLPQCDIIASYDEPFRYGALAFGSEKAFCDNGDGRVLRFEFLRKSHESATQNHRAKAFDVGVYSASEYPHHRTPRLSDLTNYLDEESGRIVQ</sequence>
<dbReference type="SUPFAM" id="SSF50960">
    <property type="entry name" value="TolB, C-terminal domain"/>
    <property type="match status" value="1"/>
</dbReference>
<gene>
    <name evidence="2" type="ORF">H0H81_003595</name>
</gene>
<dbReference type="OrthoDB" id="3068749at2759"/>
<keyword evidence="3" id="KW-1185">Reference proteome</keyword>
<proteinExistence type="predicted"/>
<comment type="caution">
    <text evidence="2">The sequence shown here is derived from an EMBL/GenBank/DDBJ whole genome shotgun (WGS) entry which is preliminary data.</text>
</comment>
<dbReference type="PROSITE" id="PS50181">
    <property type="entry name" value="FBOX"/>
    <property type="match status" value="1"/>
</dbReference>
<name>A0A9P7GM54_9AGAR</name>
<evidence type="ECO:0000313" key="2">
    <source>
        <dbReference type="EMBL" id="KAG5649477.1"/>
    </source>
</evidence>
<evidence type="ECO:0000259" key="1">
    <source>
        <dbReference type="PROSITE" id="PS50181"/>
    </source>
</evidence>
<dbReference type="SUPFAM" id="SSF81383">
    <property type="entry name" value="F-box domain"/>
    <property type="match status" value="1"/>
</dbReference>
<reference evidence="2" key="1">
    <citation type="submission" date="2021-02" db="EMBL/GenBank/DDBJ databases">
        <authorList>
            <person name="Nieuwenhuis M."/>
            <person name="Van De Peppel L.J.J."/>
        </authorList>
    </citation>
    <scope>NUCLEOTIDE SEQUENCE</scope>
    <source>
        <strain evidence="2">D49</strain>
    </source>
</reference>
<dbReference type="Gene3D" id="1.20.1280.50">
    <property type="match status" value="1"/>
</dbReference>
<dbReference type="AlphaFoldDB" id="A0A9P7GM54"/>
<feature type="domain" description="F-box" evidence="1">
    <location>
        <begin position="14"/>
        <end position="60"/>
    </location>
</feature>
<feature type="non-terminal residue" evidence="2">
    <location>
        <position position="460"/>
    </location>
</feature>
<dbReference type="InterPro" id="IPR036047">
    <property type="entry name" value="F-box-like_dom_sf"/>
</dbReference>
<dbReference type="SMART" id="SM00256">
    <property type="entry name" value="FBOX"/>
    <property type="match status" value="1"/>
</dbReference>
<dbReference type="Gene3D" id="2.130.10.10">
    <property type="entry name" value="YVTN repeat-like/Quinoprotein amine dehydrogenase"/>
    <property type="match status" value="1"/>
</dbReference>
<accession>A0A9P7GM54</accession>
<evidence type="ECO:0000313" key="3">
    <source>
        <dbReference type="Proteomes" id="UP000717328"/>
    </source>
</evidence>
<organism evidence="2 3">
    <name type="scientific">Sphagnurus paluster</name>
    <dbReference type="NCBI Taxonomy" id="117069"/>
    <lineage>
        <taxon>Eukaryota</taxon>
        <taxon>Fungi</taxon>
        <taxon>Dikarya</taxon>
        <taxon>Basidiomycota</taxon>
        <taxon>Agaricomycotina</taxon>
        <taxon>Agaricomycetes</taxon>
        <taxon>Agaricomycetidae</taxon>
        <taxon>Agaricales</taxon>
        <taxon>Tricholomatineae</taxon>
        <taxon>Lyophyllaceae</taxon>
        <taxon>Sphagnurus</taxon>
    </lineage>
</organism>
<reference evidence="2" key="2">
    <citation type="submission" date="2021-10" db="EMBL/GenBank/DDBJ databases">
        <title>Phylogenomics reveals ancestral predisposition of the termite-cultivated fungus Termitomyces towards a domesticated lifestyle.</title>
        <authorList>
            <person name="Auxier B."/>
            <person name="Grum-Grzhimaylo A."/>
            <person name="Cardenas M.E."/>
            <person name="Lodge J.D."/>
            <person name="Laessoe T."/>
            <person name="Pedersen O."/>
            <person name="Smith M.E."/>
            <person name="Kuyper T.W."/>
            <person name="Franco-Molano E.A."/>
            <person name="Baroni T.J."/>
            <person name="Aanen D.K."/>
        </authorList>
    </citation>
    <scope>NUCLEOTIDE SEQUENCE</scope>
    <source>
        <strain evidence="2">D49</strain>
    </source>
</reference>
<dbReference type="InterPro" id="IPR015943">
    <property type="entry name" value="WD40/YVTN_repeat-like_dom_sf"/>
</dbReference>
<dbReference type="EMBL" id="JABCKI010000964">
    <property type="protein sequence ID" value="KAG5649477.1"/>
    <property type="molecule type" value="Genomic_DNA"/>
</dbReference>